<dbReference type="RefSeq" id="WP_055205509.1">
    <property type="nucleotide sequence ID" value="NZ_JACOOK010000001.1"/>
</dbReference>
<proteinExistence type="predicted"/>
<dbReference type="Pfam" id="PF00793">
    <property type="entry name" value="DAHP_synth_1"/>
    <property type="match status" value="1"/>
</dbReference>
<dbReference type="SUPFAM" id="SSF48600">
    <property type="entry name" value="Chorismate mutase II"/>
    <property type="match status" value="1"/>
</dbReference>
<dbReference type="InterPro" id="IPR036263">
    <property type="entry name" value="Chorismate_II_sf"/>
</dbReference>
<organism evidence="4 5">
    <name type="scientific">Alistipes hominis</name>
    <dbReference type="NCBI Taxonomy" id="2763015"/>
    <lineage>
        <taxon>Bacteria</taxon>
        <taxon>Pseudomonadati</taxon>
        <taxon>Bacteroidota</taxon>
        <taxon>Bacteroidia</taxon>
        <taxon>Bacteroidales</taxon>
        <taxon>Rikenellaceae</taxon>
        <taxon>Alistipes</taxon>
    </lineage>
</organism>
<evidence type="ECO:0000259" key="3">
    <source>
        <dbReference type="PROSITE" id="PS51168"/>
    </source>
</evidence>
<dbReference type="PROSITE" id="PS51168">
    <property type="entry name" value="CHORISMATE_MUT_2"/>
    <property type="match status" value="1"/>
</dbReference>
<dbReference type="InterPro" id="IPR002701">
    <property type="entry name" value="CM_II_prokaryot"/>
</dbReference>
<comment type="caution">
    <text evidence="4">The sequence shown here is derived from an EMBL/GenBank/DDBJ whole genome shotgun (WGS) entry which is preliminary data.</text>
</comment>
<dbReference type="Pfam" id="PF01817">
    <property type="entry name" value="CM_2"/>
    <property type="match status" value="1"/>
</dbReference>
<dbReference type="PANTHER" id="PTHR43018:SF1">
    <property type="entry name" value="PROTEIN AROA(G)"/>
    <property type="match status" value="1"/>
</dbReference>
<keyword evidence="5" id="KW-1185">Reference proteome</keyword>
<evidence type="ECO:0000256" key="2">
    <source>
        <dbReference type="ARBA" id="ARBA00022679"/>
    </source>
</evidence>
<keyword evidence="2" id="KW-0808">Transferase</keyword>
<dbReference type="InterPro" id="IPR036979">
    <property type="entry name" value="CM_dom_sf"/>
</dbReference>
<dbReference type="Gene3D" id="3.20.20.70">
    <property type="entry name" value="Aldolase class I"/>
    <property type="match status" value="1"/>
</dbReference>
<dbReference type="Proteomes" id="UP000636891">
    <property type="component" value="Unassembled WGS sequence"/>
</dbReference>
<protein>
    <recommendedName>
        <fullName evidence="1">chorismate mutase</fullName>
        <ecNumber evidence="1">5.4.99.5</ecNumber>
    </recommendedName>
</protein>
<feature type="domain" description="Chorismate mutase" evidence="3">
    <location>
        <begin position="260"/>
        <end position="351"/>
    </location>
</feature>
<evidence type="ECO:0000256" key="1">
    <source>
        <dbReference type="ARBA" id="ARBA00012404"/>
    </source>
</evidence>
<dbReference type="InterPro" id="IPR006218">
    <property type="entry name" value="DAHP1/KDSA"/>
</dbReference>
<accession>A0ABR7CJ73</accession>
<evidence type="ECO:0000313" key="4">
    <source>
        <dbReference type="EMBL" id="MBC5615708.1"/>
    </source>
</evidence>
<dbReference type="InterPro" id="IPR052899">
    <property type="entry name" value="Class-I_DAHP_synthase"/>
</dbReference>
<sequence length="353" mass="39116">MKPFDIKAKRPLIISGPCSAETEEQTLETCRQIAATGLVDVLRAGIWKPRTKPGSFEGVGLKGLAWMSKARELTGLPIGTEVATSKHVEAALEFGVDVIWVGARTTVNPFSVQDIADALKGADVTVLIKNPMNPDIELWSGAIARMQNAGITKLGLIHRGFSAYGASLYRNNPMWHLAIEMRSRFPELPMICDPSHICGCRTYLQEVAQKSADLDYDGLIIESHICPDKAWSDASQQVTPDGLKELLGKIVWRRSTTDSPDYQQALAKLRSQIDQIDAEIFELISKRMRVAEQIGLVKRDNNVTILQGGRWQSIVDRVVSQAPKLGVSTEFLKTVLEAIHLESINRQNMVMNR</sequence>
<evidence type="ECO:0000313" key="5">
    <source>
        <dbReference type="Proteomes" id="UP000636891"/>
    </source>
</evidence>
<name>A0ABR7CJ73_9BACT</name>
<dbReference type="SMART" id="SM00830">
    <property type="entry name" value="CM_2"/>
    <property type="match status" value="1"/>
</dbReference>
<reference evidence="4 5" key="1">
    <citation type="submission" date="2020-08" db="EMBL/GenBank/DDBJ databases">
        <title>Genome public.</title>
        <authorList>
            <person name="Liu C."/>
            <person name="Sun Q."/>
        </authorList>
    </citation>
    <scope>NUCLEOTIDE SEQUENCE [LARGE SCALE GENOMIC DNA]</scope>
    <source>
        <strain evidence="4 5">New-7</strain>
    </source>
</reference>
<dbReference type="InterPro" id="IPR013785">
    <property type="entry name" value="Aldolase_TIM"/>
</dbReference>
<dbReference type="PANTHER" id="PTHR43018">
    <property type="entry name" value="PHOSPHO-2-DEHYDRO-3-DEOXYHEPTONATE ALDOLASE"/>
    <property type="match status" value="1"/>
</dbReference>
<gene>
    <name evidence="4" type="ORF">H8S08_01565</name>
</gene>
<dbReference type="SUPFAM" id="SSF51569">
    <property type="entry name" value="Aldolase"/>
    <property type="match status" value="1"/>
</dbReference>
<dbReference type="EC" id="5.4.99.5" evidence="1"/>
<dbReference type="EMBL" id="JACOOK010000001">
    <property type="protein sequence ID" value="MBC5615708.1"/>
    <property type="molecule type" value="Genomic_DNA"/>
</dbReference>
<dbReference type="Gene3D" id="1.20.59.10">
    <property type="entry name" value="Chorismate mutase"/>
    <property type="match status" value="1"/>
</dbReference>